<dbReference type="FunFam" id="1.10.287.130:FF:000008">
    <property type="entry name" value="Two-component sensor histidine kinase"/>
    <property type="match status" value="1"/>
</dbReference>
<evidence type="ECO:0000256" key="8">
    <source>
        <dbReference type="ARBA" id="ARBA00022777"/>
    </source>
</evidence>
<evidence type="ECO:0000256" key="6">
    <source>
        <dbReference type="ARBA" id="ARBA00022679"/>
    </source>
</evidence>
<dbReference type="Gene3D" id="3.30.450.20">
    <property type="entry name" value="PAS domain"/>
    <property type="match status" value="1"/>
</dbReference>
<dbReference type="GO" id="GO:0000155">
    <property type="term" value="F:phosphorelay sensor kinase activity"/>
    <property type="evidence" value="ECO:0007669"/>
    <property type="project" value="InterPro"/>
</dbReference>
<dbReference type="InterPro" id="IPR005467">
    <property type="entry name" value="His_kinase_dom"/>
</dbReference>
<evidence type="ECO:0000256" key="2">
    <source>
        <dbReference type="ARBA" id="ARBA00004236"/>
    </source>
</evidence>
<dbReference type="EC" id="2.7.13.3" evidence="3"/>
<keyword evidence="5" id="KW-0597">Phosphoprotein</keyword>
<dbReference type="InterPro" id="IPR013656">
    <property type="entry name" value="PAS_4"/>
</dbReference>
<dbReference type="RefSeq" id="WP_058316077.1">
    <property type="nucleotide sequence ID" value="NZ_CYTO01000024.1"/>
</dbReference>
<sequence>MINSLLNGIPLPAVFISADARVVGANAKAAALQPNATENRAMVLVFRQPGFNAAAEKCLRTGAQQQAIYIHTEDAQETRFEVTFSLVKTGEGTGVLACFQDITHVEQAGEIRREFVANVSHELKTPLTALLGFIETLRGPAKDDEGARERFLNIMAAEANRMNRLVGDLLSLSRVEEEARMRPRDPEDIGDILSTVIRNLQDVATTKGHELIFEKPERPVTLPADRDQLIQVFTNLIENGVKYGGEQGTVAVTIEEVEKDPTLRKPALRIAVKDTGPGIEDVHIPRLMERFYRIDSHRSREMGGTGLGLAIVKHIVARHRGRIKIESTLGQGSTFTVILPRN</sequence>
<dbReference type="Pfam" id="PF00512">
    <property type="entry name" value="HisKA"/>
    <property type="match status" value="1"/>
</dbReference>
<dbReference type="InterPro" id="IPR003594">
    <property type="entry name" value="HATPase_dom"/>
</dbReference>
<evidence type="ECO:0000256" key="10">
    <source>
        <dbReference type="ARBA" id="ARBA00023012"/>
    </source>
</evidence>
<dbReference type="PANTHER" id="PTHR45453:SF1">
    <property type="entry name" value="PHOSPHATE REGULON SENSOR PROTEIN PHOR"/>
    <property type="match status" value="1"/>
</dbReference>
<evidence type="ECO:0000256" key="11">
    <source>
        <dbReference type="ARBA" id="ARBA00023136"/>
    </source>
</evidence>
<keyword evidence="4" id="KW-1003">Cell membrane</keyword>
<keyword evidence="9" id="KW-0067">ATP-binding</keyword>
<evidence type="ECO:0000313" key="13">
    <source>
        <dbReference type="EMBL" id="CUK27184.1"/>
    </source>
</evidence>
<dbReference type="SUPFAM" id="SSF55785">
    <property type="entry name" value="PYP-like sensor domain (PAS domain)"/>
    <property type="match status" value="1"/>
</dbReference>
<dbReference type="InterPro" id="IPR004358">
    <property type="entry name" value="Sig_transdc_His_kin-like_C"/>
</dbReference>
<keyword evidence="7" id="KW-0547">Nucleotide-binding</keyword>
<evidence type="ECO:0000256" key="7">
    <source>
        <dbReference type="ARBA" id="ARBA00022741"/>
    </source>
</evidence>
<comment type="subcellular location">
    <subcellularLocation>
        <location evidence="2">Cell membrane</location>
    </subcellularLocation>
</comment>
<evidence type="ECO:0000256" key="5">
    <source>
        <dbReference type="ARBA" id="ARBA00022553"/>
    </source>
</evidence>
<protein>
    <recommendedName>
        <fullName evidence="3">histidine kinase</fullName>
        <ecNumber evidence="3">2.7.13.3</ecNumber>
    </recommendedName>
</protein>
<dbReference type="Gene3D" id="3.30.565.10">
    <property type="entry name" value="Histidine kinase-like ATPase, C-terminal domain"/>
    <property type="match status" value="1"/>
</dbReference>
<dbReference type="AlphaFoldDB" id="A0A0N7MC45"/>
<dbReference type="SUPFAM" id="SSF47384">
    <property type="entry name" value="Homodimeric domain of signal transducing histidine kinase"/>
    <property type="match status" value="1"/>
</dbReference>
<comment type="catalytic activity">
    <reaction evidence="1">
        <text>ATP + protein L-histidine = ADP + protein N-phospho-L-histidine.</text>
        <dbReference type="EC" id="2.7.13.3"/>
    </reaction>
</comment>
<dbReference type="GO" id="GO:0005886">
    <property type="term" value="C:plasma membrane"/>
    <property type="evidence" value="ECO:0007669"/>
    <property type="project" value="UniProtKB-SubCell"/>
</dbReference>
<name>A0A0N7MC45_9RHOB</name>
<keyword evidence="11" id="KW-0472">Membrane</keyword>
<dbReference type="InterPro" id="IPR036097">
    <property type="entry name" value="HisK_dim/P_sf"/>
</dbReference>
<keyword evidence="6 13" id="KW-0808">Transferase</keyword>
<evidence type="ECO:0000256" key="3">
    <source>
        <dbReference type="ARBA" id="ARBA00012438"/>
    </source>
</evidence>
<dbReference type="PRINTS" id="PR00344">
    <property type="entry name" value="BCTRLSENSOR"/>
</dbReference>
<dbReference type="InterPro" id="IPR050351">
    <property type="entry name" value="BphY/WalK/GraS-like"/>
</dbReference>
<keyword evidence="8" id="KW-0418">Kinase</keyword>
<feature type="domain" description="Histidine kinase" evidence="12">
    <location>
        <begin position="118"/>
        <end position="342"/>
    </location>
</feature>
<dbReference type="CDD" id="cd00082">
    <property type="entry name" value="HisKA"/>
    <property type="match status" value="1"/>
</dbReference>
<evidence type="ECO:0000256" key="4">
    <source>
        <dbReference type="ARBA" id="ARBA00022475"/>
    </source>
</evidence>
<dbReference type="STRING" id="1715691.TA5113_02997"/>
<dbReference type="InterPro" id="IPR003661">
    <property type="entry name" value="HisK_dim/P_dom"/>
</dbReference>
<dbReference type="FunFam" id="3.30.565.10:FF:000006">
    <property type="entry name" value="Sensor histidine kinase WalK"/>
    <property type="match status" value="1"/>
</dbReference>
<dbReference type="Pfam" id="PF02518">
    <property type="entry name" value="HATPase_c"/>
    <property type="match status" value="1"/>
</dbReference>
<dbReference type="SMART" id="SM00387">
    <property type="entry name" value="HATPase_c"/>
    <property type="match status" value="1"/>
</dbReference>
<evidence type="ECO:0000313" key="14">
    <source>
        <dbReference type="Proteomes" id="UP000051184"/>
    </source>
</evidence>
<dbReference type="InterPro" id="IPR035965">
    <property type="entry name" value="PAS-like_dom_sf"/>
</dbReference>
<reference evidence="14" key="1">
    <citation type="submission" date="2015-09" db="EMBL/GenBank/DDBJ databases">
        <authorList>
            <person name="Rodrigo-Torres Lidia"/>
            <person name="Arahal R.David."/>
        </authorList>
    </citation>
    <scope>NUCLEOTIDE SEQUENCE [LARGE SCALE GENOMIC DNA]</scope>
    <source>
        <strain evidence="14">CECT 5114</strain>
    </source>
</reference>
<dbReference type="Proteomes" id="UP000051184">
    <property type="component" value="Unassembled WGS sequence"/>
</dbReference>
<proteinExistence type="predicted"/>
<evidence type="ECO:0000256" key="1">
    <source>
        <dbReference type="ARBA" id="ARBA00000085"/>
    </source>
</evidence>
<dbReference type="EMBL" id="CYUE01000021">
    <property type="protein sequence ID" value="CUK27184.1"/>
    <property type="molecule type" value="Genomic_DNA"/>
</dbReference>
<evidence type="ECO:0000256" key="9">
    <source>
        <dbReference type="ARBA" id="ARBA00022840"/>
    </source>
</evidence>
<organism evidence="13 14">
    <name type="scientific">Cognatishimia activa</name>
    <dbReference type="NCBI Taxonomy" id="1715691"/>
    <lineage>
        <taxon>Bacteria</taxon>
        <taxon>Pseudomonadati</taxon>
        <taxon>Pseudomonadota</taxon>
        <taxon>Alphaproteobacteria</taxon>
        <taxon>Rhodobacterales</taxon>
        <taxon>Paracoccaceae</taxon>
        <taxon>Cognatishimia</taxon>
    </lineage>
</organism>
<dbReference type="GO" id="GO:0004721">
    <property type="term" value="F:phosphoprotein phosphatase activity"/>
    <property type="evidence" value="ECO:0007669"/>
    <property type="project" value="TreeGrafter"/>
</dbReference>
<dbReference type="Pfam" id="PF08448">
    <property type="entry name" value="PAS_4"/>
    <property type="match status" value="1"/>
</dbReference>
<keyword evidence="10" id="KW-0902">Two-component regulatory system</keyword>
<gene>
    <name evidence="13" type="primary">phoR_1</name>
    <name evidence="13" type="ORF">TA5114_03006</name>
</gene>
<dbReference type="SMART" id="SM00388">
    <property type="entry name" value="HisKA"/>
    <property type="match status" value="1"/>
</dbReference>
<dbReference type="InterPro" id="IPR036890">
    <property type="entry name" value="HATPase_C_sf"/>
</dbReference>
<dbReference type="Gene3D" id="1.10.287.130">
    <property type="match status" value="1"/>
</dbReference>
<keyword evidence="14" id="KW-1185">Reference proteome</keyword>
<dbReference type="PANTHER" id="PTHR45453">
    <property type="entry name" value="PHOSPHATE REGULON SENSOR PROTEIN PHOR"/>
    <property type="match status" value="1"/>
</dbReference>
<accession>A0A0N7MC45</accession>
<evidence type="ECO:0000259" key="12">
    <source>
        <dbReference type="PROSITE" id="PS50109"/>
    </source>
</evidence>
<dbReference type="SUPFAM" id="SSF55874">
    <property type="entry name" value="ATPase domain of HSP90 chaperone/DNA topoisomerase II/histidine kinase"/>
    <property type="match status" value="1"/>
</dbReference>
<dbReference type="GO" id="GO:0005524">
    <property type="term" value="F:ATP binding"/>
    <property type="evidence" value="ECO:0007669"/>
    <property type="project" value="UniProtKB-KW"/>
</dbReference>
<dbReference type="PROSITE" id="PS50109">
    <property type="entry name" value="HIS_KIN"/>
    <property type="match status" value="1"/>
</dbReference>
<dbReference type="GO" id="GO:0016036">
    <property type="term" value="P:cellular response to phosphate starvation"/>
    <property type="evidence" value="ECO:0007669"/>
    <property type="project" value="TreeGrafter"/>
</dbReference>